<accession>A0A0Q2R609</accession>
<organism evidence="5 6">
    <name type="scientific">Vibrio furnissii</name>
    <dbReference type="NCBI Taxonomy" id="29494"/>
    <lineage>
        <taxon>Bacteria</taxon>
        <taxon>Pseudomonadati</taxon>
        <taxon>Pseudomonadota</taxon>
        <taxon>Gammaproteobacteria</taxon>
        <taxon>Vibrionales</taxon>
        <taxon>Vibrionaceae</taxon>
        <taxon>Vibrio</taxon>
    </lineage>
</organism>
<dbReference type="OMA" id="IHPFMHN"/>
<proteinExistence type="predicted"/>
<dbReference type="InterPro" id="IPR015422">
    <property type="entry name" value="PyrdxlP-dep_Trfase_small"/>
</dbReference>
<gene>
    <name evidence="5" type="ORF">AMR76_02935</name>
</gene>
<keyword evidence="3" id="KW-0663">Pyridoxal phosphate</keyword>
<dbReference type="PANTHER" id="PTHR13693">
    <property type="entry name" value="CLASS II AMINOTRANSFERASE/8-AMINO-7-OXONONANOATE SYNTHASE"/>
    <property type="match status" value="1"/>
</dbReference>
<evidence type="ECO:0000256" key="3">
    <source>
        <dbReference type="ARBA" id="ARBA00022898"/>
    </source>
</evidence>
<name>A0A0Q2R609_VIBFU</name>
<dbReference type="Gene3D" id="3.40.640.10">
    <property type="entry name" value="Type I PLP-dependent aspartate aminotransferase-like (Major domain)"/>
    <property type="match status" value="1"/>
</dbReference>
<evidence type="ECO:0000256" key="2">
    <source>
        <dbReference type="ARBA" id="ARBA00022679"/>
    </source>
</evidence>
<dbReference type="EMBL" id="LKHS01000002">
    <property type="protein sequence ID" value="KQH87557.1"/>
    <property type="molecule type" value="Genomic_DNA"/>
</dbReference>
<evidence type="ECO:0000259" key="4">
    <source>
        <dbReference type="Pfam" id="PF00155"/>
    </source>
</evidence>
<comment type="caution">
    <text evidence="5">The sequence shown here is derived from an EMBL/GenBank/DDBJ whole genome shotgun (WGS) entry which is preliminary data.</text>
</comment>
<comment type="cofactor">
    <cofactor evidence="1">
        <name>pyridoxal 5'-phosphate</name>
        <dbReference type="ChEBI" id="CHEBI:597326"/>
    </cofactor>
</comment>
<dbReference type="InterPro" id="IPR004839">
    <property type="entry name" value="Aminotransferase_I/II_large"/>
</dbReference>
<keyword evidence="2" id="KW-0808">Transferase</keyword>
<dbReference type="GO" id="GO:0009102">
    <property type="term" value="P:biotin biosynthetic process"/>
    <property type="evidence" value="ECO:0007669"/>
    <property type="project" value="TreeGrafter"/>
</dbReference>
<dbReference type="AlphaFoldDB" id="A0A0Q2R609"/>
<keyword evidence="6" id="KW-1185">Reference proteome</keyword>
<evidence type="ECO:0000313" key="6">
    <source>
        <dbReference type="Proteomes" id="UP000051221"/>
    </source>
</evidence>
<evidence type="ECO:0000313" key="5">
    <source>
        <dbReference type="EMBL" id="KQH87557.1"/>
    </source>
</evidence>
<dbReference type="GO" id="GO:0008710">
    <property type="term" value="F:8-amino-7-oxononanoate synthase activity"/>
    <property type="evidence" value="ECO:0007669"/>
    <property type="project" value="TreeGrafter"/>
</dbReference>
<dbReference type="PANTHER" id="PTHR13693:SF100">
    <property type="entry name" value="8-AMINO-7-OXONONANOATE SYNTHASE"/>
    <property type="match status" value="1"/>
</dbReference>
<dbReference type="GO" id="GO:0030170">
    <property type="term" value="F:pyridoxal phosphate binding"/>
    <property type="evidence" value="ECO:0007669"/>
    <property type="project" value="InterPro"/>
</dbReference>
<dbReference type="InParanoid" id="A0A0Q2R609"/>
<dbReference type="InterPro" id="IPR015421">
    <property type="entry name" value="PyrdxlP-dep_Trfase_major"/>
</dbReference>
<protein>
    <submittedName>
        <fullName evidence="5">CAI-1 autoinducer synthase</fullName>
    </submittedName>
</protein>
<sequence length="393" mass="43549">MKSDAKNNRLPDSIQDRLNFFVRDLIESNQNGKHLVLGKRPSQGDIVLQSNDYLSLANHPLIKARLKQAIDTTHDSVFMSAIFLQDDETKPSLEHQLAEFVNFDSCLLSQSGWNANTSLLQTVCAPGSNVYIDFFAHMSMWEGARYANANIHPFMHNNCDHLRKQIQRHGPGLIVVDSIYSTIGTLAPLTELVHIAKETQCAILVDESHSLGTHGDKGAGLLAELGLSDQVDFMTASLAKTFAYRAGVIWANNNANQCIPFVGYPAIFSSTILPYEIAALEATLEVIKSANDRRKNLFHNAQLLSQGLNKIGIHIRSQSQIIALETGDEKNTEKVRDYLEDNGVFGAVFCRPATSKTKNIIRLSLTSAVTEQQIDRILSVCHSAVKRGDMIFK</sequence>
<dbReference type="InterPro" id="IPR050087">
    <property type="entry name" value="AON_synthase_class-II"/>
</dbReference>
<evidence type="ECO:0000256" key="1">
    <source>
        <dbReference type="ARBA" id="ARBA00001933"/>
    </source>
</evidence>
<dbReference type="Pfam" id="PF00155">
    <property type="entry name" value="Aminotran_1_2"/>
    <property type="match status" value="1"/>
</dbReference>
<feature type="domain" description="Aminotransferase class I/classII large" evidence="4">
    <location>
        <begin position="46"/>
        <end position="379"/>
    </location>
</feature>
<dbReference type="InterPro" id="IPR015424">
    <property type="entry name" value="PyrdxlP-dep_Trfase"/>
</dbReference>
<dbReference type="Gene3D" id="3.90.1150.10">
    <property type="entry name" value="Aspartate Aminotransferase, domain 1"/>
    <property type="match status" value="1"/>
</dbReference>
<dbReference type="RefSeq" id="WP_014257352.1">
    <property type="nucleotide sequence ID" value="NZ_CP035694.1"/>
</dbReference>
<dbReference type="Proteomes" id="UP000051221">
    <property type="component" value="Unassembled WGS sequence"/>
</dbReference>
<dbReference type="SUPFAM" id="SSF53383">
    <property type="entry name" value="PLP-dependent transferases"/>
    <property type="match status" value="1"/>
</dbReference>
<dbReference type="NCBIfam" id="NF005526">
    <property type="entry name" value="PRK07179.1"/>
    <property type="match status" value="1"/>
</dbReference>
<reference evidence="5 6" key="1">
    <citation type="submission" date="2015-08" db="EMBL/GenBank/DDBJ databases">
        <title>Antibacterial properties of a collection of Vibrionaceae strains.</title>
        <authorList>
            <person name="Giubergia S."/>
        </authorList>
    </citation>
    <scope>NUCLEOTIDE SEQUENCE [LARGE SCALE GENOMIC DNA]</scope>
    <source>
        <strain evidence="5 6">S0821</strain>
    </source>
</reference>